<feature type="active site" description="Charge relay system" evidence="6 7">
    <location>
        <position position="232"/>
    </location>
</feature>
<feature type="compositionally biased region" description="Polar residues" evidence="8">
    <location>
        <begin position="330"/>
        <end position="352"/>
    </location>
</feature>
<keyword evidence="3" id="KW-0732">Signal</keyword>
<dbReference type="PROSITE" id="PS00138">
    <property type="entry name" value="SUBTILASE_SER"/>
    <property type="match status" value="1"/>
</dbReference>
<keyword evidence="4 7" id="KW-0378">Hydrolase</keyword>
<feature type="compositionally biased region" description="Low complexity" evidence="8">
    <location>
        <begin position="101"/>
        <end position="132"/>
    </location>
</feature>
<feature type="region of interest" description="Disordered" evidence="8">
    <location>
        <begin position="167"/>
        <end position="188"/>
    </location>
</feature>
<gene>
    <name evidence="12" type="ORF">AEL95_04980</name>
</gene>
<dbReference type="RefSeq" id="WP_060462009.1">
    <property type="nucleotide sequence ID" value="NZ_AP025162.1"/>
</dbReference>
<feature type="region of interest" description="Disordered" evidence="8">
    <location>
        <begin position="68"/>
        <end position="132"/>
    </location>
</feature>
<dbReference type="GO" id="GO:0006508">
    <property type="term" value="P:proteolysis"/>
    <property type="evidence" value="ECO:0007669"/>
    <property type="project" value="UniProtKB-KW"/>
</dbReference>
<evidence type="ECO:0000259" key="9">
    <source>
        <dbReference type="Pfam" id="PF00082"/>
    </source>
</evidence>
<feature type="active site" description="Charge relay system" evidence="6 7">
    <location>
        <position position="165"/>
    </location>
</feature>
<feature type="active site" description="Charge relay system" evidence="6 7">
    <location>
        <position position="433"/>
    </location>
</feature>
<organism evidence="12 13">
    <name type="scientific">Lactobacillus crispatus</name>
    <dbReference type="NCBI Taxonomy" id="47770"/>
    <lineage>
        <taxon>Bacteria</taxon>
        <taxon>Bacillati</taxon>
        <taxon>Bacillota</taxon>
        <taxon>Bacilli</taxon>
        <taxon>Lactobacillales</taxon>
        <taxon>Lactobacillaceae</taxon>
        <taxon>Lactobacillus</taxon>
    </lineage>
</organism>
<dbReference type="PATRIC" id="fig|47770.28.peg.385"/>
<dbReference type="Pfam" id="PF00082">
    <property type="entry name" value="Peptidase_S8"/>
    <property type="match status" value="1"/>
</dbReference>
<evidence type="ECO:0000256" key="1">
    <source>
        <dbReference type="ARBA" id="ARBA00011073"/>
    </source>
</evidence>
<evidence type="ECO:0000313" key="13">
    <source>
        <dbReference type="Proteomes" id="UP000067598"/>
    </source>
</evidence>
<dbReference type="InterPro" id="IPR023828">
    <property type="entry name" value="Peptidase_S8_Ser-AS"/>
</dbReference>
<evidence type="ECO:0000313" key="12">
    <source>
        <dbReference type="EMBL" id="KWU04033.1"/>
    </source>
</evidence>
<evidence type="ECO:0000256" key="6">
    <source>
        <dbReference type="PIRSR" id="PIRSR615500-1"/>
    </source>
</evidence>
<dbReference type="InterPro" id="IPR000209">
    <property type="entry name" value="Peptidase_S8/S53_dom"/>
</dbReference>
<dbReference type="InterPro" id="IPR015500">
    <property type="entry name" value="Peptidase_S8_subtilisin-rel"/>
</dbReference>
<reference evidence="12 13" key="1">
    <citation type="journal article" date="2016" name="Microbiology (Mosc.)">
        <title>Comparison of Lactobacillus crispatus isolates from Lactobacillus-dominated vaginal microbiomes with isolates from microbiomes containing bacterial vaginosis-associated bacteria.</title>
        <authorList>
            <person name="Abdelmaksoud A.A."/>
            <person name="Koparde V.N."/>
            <person name="Sheth N.U."/>
            <person name="Serrano M.G."/>
            <person name="Glascock A.L."/>
            <person name="Fettweis J.M."/>
            <person name="Strauss Iii J.F."/>
            <person name="Buck G.A."/>
            <person name="Jefferson K.K."/>
        </authorList>
    </citation>
    <scope>NUCLEOTIDE SEQUENCE [LARGE SCALE GENOMIC DNA]</scope>
    <source>
        <strain evidence="12 13">VMC3</strain>
    </source>
</reference>
<evidence type="ECO:0000256" key="5">
    <source>
        <dbReference type="ARBA" id="ARBA00022825"/>
    </source>
</evidence>
<feature type="domain" description="C5a peptidase/Subtilisin-like protease SBT2-like Fn3-like" evidence="11">
    <location>
        <begin position="517"/>
        <end position="623"/>
    </location>
</feature>
<dbReference type="PRINTS" id="PR00723">
    <property type="entry name" value="SUBTILISIN"/>
</dbReference>
<feature type="domain" description="S-layer protein C-terminal" evidence="10">
    <location>
        <begin position="1494"/>
        <end position="1556"/>
    </location>
</feature>
<dbReference type="PROSITE" id="PS51892">
    <property type="entry name" value="SUBTILASE"/>
    <property type="match status" value="1"/>
</dbReference>
<feature type="domain" description="Peptidase S8/S53" evidence="9">
    <location>
        <begin position="156"/>
        <end position="494"/>
    </location>
</feature>
<dbReference type="Gene3D" id="3.40.50.200">
    <property type="entry name" value="Peptidase S8/S53 domain"/>
    <property type="match status" value="1"/>
</dbReference>
<dbReference type="PANTHER" id="PTHR43399:SF4">
    <property type="entry name" value="CELL WALL-ASSOCIATED PROTEASE"/>
    <property type="match status" value="1"/>
</dbReference>
<dbReference type="PANTHER" id="PTHR43399">
    <property type="entry name" value="SUBTILISIN-RELATED"/>
    <property type="match status" value="1"/>
</dbReference>
<feature type="domain" description="S-layer protein C-terminal" evidence="10">
    <location>
        <begin position="1427"/>
        <end position="1487"/>
    </location>
</feature>
<evidence type="ECO:0000256" key="3">
    <source>
        <dbReference type="ARBA" id="ARBA00022729"/>
    </source>
</evidence>
<comment type="similarity">
    <text evidence="1 7">Belongs to the peptidase S8 family.</text>
</comment>
<evidence type="ECO:0000256" key="8">
    <source>
        <dbReference type="SAM" id="MobiDB-lite"/>
    </source>
</evidence>
<protein>
    <submittedName>
        <fullName evidence="12">Peptidase S8</fullName>
    </submittedName>
</protein>
<dbReference type="InterPro" id="IPR036852">
    <property type="entry name" value="Peptidase_S8/S53_dom_sf"/>
</dbReference>
<dbReference type="Pfam" id="PF03217">
    <property type="entry name" value="SlpA"/>
    <property type="match status" value="2"/>
</dbReference>
<dbReference type="InterPro" id="IPR010435">
    <property type="entry name" value="C5a/SBT2-like_Fn3"/>
</dbReference>
<proteinExistence type="inferred from homology"/>
<feature type="region of interest" description="Disordered" evidence="8">
    <location>
        <begin position="330"/>
        <end position="356"/>
    </location>
</feature>
<dbReference type="GO" id="GO:0016020">
    <property type="term" value="C:membrane"/>
    <property type="evidence" value="ECO:0007669"/>
    <property type="project" value="InterPro"/>
</dbReference>
<accession>A0A109DEN5</accession>
<evidence type="ECO:0000259" key="10">
    <source>
        <dbReference type="Pfam" id="PF03217"/>
    </source>
</evidence>
<dbReference type="SUPFAM" id="SSF52743">
    <property type="entry name" value="Subtilisin-like"/>
    <property type="match status" value="1"/>
</dbReference>
<dbReference type="EMBL" id="LJGP01000016">
    <property type="protein sequence ID" value="KWU04033.1"/>
    <property type="molecule type" value="Genomic_DNA"/>
</dbReference>
<dbReference type="InterPro" id="IPR024968">
    <property type="entry name" value="SlpA_C_lactobacillus"/>
</dbReference>
<sequence length="1571" mass="171047">MSNLTNPNDHKDLSFLFKSVDRLAALETQKKADTIISVRKKWVAAAMIALASGSTVLLTSNTVNAATSDANSEVQVTAQNQNTTENKTQAGDTANNHDTEQNVTVQANSSQQSNQETNTTDQNNTPENNNQVQAPANQADHVKGNVQSAWDQGYKGQGTVVAVIDSGADPSHKDFQTMPESPKLSKDDVQKKIEQQGYGKYVNEKFPYVYNYADRDNDYITSDDTNSNDSPHGQHVSGIIAADGKPDGNKEYVVGVAPEAQLMQLRVFGQFSDEKTDDIAKAIYDATNLGADVIQMSLGQGVADQQLTNIEQKAVQYAIDHGVFVSISASNNGHSGSVDNTSNVTSVESYESGSADGNYEPLNSSTVANPGASKNALTVAAETSATGKDSDMAGFSSWGPVQDFTLKPDLAAPGYQVVSTVNNNNYQTMSGTSMAGPFAAASAALVMQRLKKTNPELKGAQLVAATKALLMNSAKPQTQNGYTTPVSPRRQGAGQIDVGAATSNPVYVIADDGTSSVSLHQVKENTPFTLTFHNLTDQEQVYTFDDFGGGYTEQRDSNTGVYHDVQLAGARVYGENSFSLAPKETKQVTYSLNLNGLNNNQLVEGFLRFTNTNDKSTVSVPYLAYYGDLTSENVFDQNANEEHPDIQGNRFVNEQSYPRGVADQESLKQLVNVEGDYNWQEVAKLYESGKVAFSPNNDNKSDLLKPYTYLKQNVKDLKAVVLDAQGNVVRVVADVQGVDKSYDENGVTKDASLSVSMRDNPDAFEWDGKVYNSKTGQMEVAKDGNYTYRLVATLWNEGPHQVQTADFPVVIDTVAPTLSNVKYDEATNTLSGEYQDTGAGFTNYSYATVTVNDKVFGYKLSDGQSAFDNAEKTKGHFSFTLDKDAVAALSGAKNKVSVVLSDVADNPVVYSVNVAGKDIDKPAVSVWNATNGLAFDQSSTSYNKDTKTYTLIGGANQDFYLNGKLVQVQNGQYSVPVDVNSTNLVFSTDAAGKNVLKNFSTVTPKAFFNWQVTDTFAGNFGVSINSVETNRKDDVVVQAAVPKGENIQAFAKDYFTGELYTGEVNDGVATFHVHTSINGGRRALLTGWTVVNGPSYNDKQETSQRGVASSNHLGVYYEVDAADRPVYTNRNQLGVEVKDEAANADTFGPGAYPGHAPSDLTTRTDPNPNIHFDYMNDNDTTRFGQNAVLKGYYDPATMKFTVTGNVDDNVTSLTVLGDSSNENDPANQVKLNPNGKFSFAVTANSTGQRPIAYLYKTKDGQTVRGTLNLILDTVKPTLEVNQVNGNELELWTNNPKFVLSGKVNDNLDGYRLYVNGNNIYREFLNSGYNRLEGLNTDTEFTNPYGDHEFEQVENLNDNNDQPTTHVFTVNVVDQTGNTVTKKLTVHFDPNYVVPTDNTDVVVDTSTSDTDGVTETKPIDPLVGKSFKLLHNAYLYDQNGEVVLTDVENAKSLLKKGQTIVALDNAKVTFINGVKFYRVGNNTFVKTANTVLQAPKRLKLTHNAYVYDQKGNVVKKHGKKVLLKKNQWISALNNADKYVIKGRLYYKLADGQFVKVANTVTKKAKLRKTVVS</sequence>
<evidence type="ECO:0000256" key="4">
    <source>
        <dbReference type="ARBA" id="ARBA00022801"/>
    </source>
</evidence>
<comment type="caution">
    <text evidence="12">The sequence shown here is derived from an EMBL/GenBank/DDBJ whole genome shotgun (WGS) entry which is preliminary data.</text>
</comment>
<dbReference type="InterPro" id="IPR051048">
    <property type="entry name" value="Peptidase_S8/S53_subtilisin"/>
</dbReference>
<keyword evidence="2 7" id="KW-0645">Protease</keyword>
<dbReference type="Pfam" id="PF06280">
    <property type="entry name" value="fn3_5"/>
    <property type="match status" value="1"/>
</dbReference>
<feature type="compositionally biased region" description="Polar residues" evidence="8">
    <location>
        <begin position="68"/>
        <end position="94"/>
    </location>
</feature>
<dbReference type="Proteomes" id="UP000067598">
    <property type="component" value="Unassembled WGS sequence"/>
</dbReference>
<keyword evidence="5 7" id="KW-0720">Serine protease</keyword>
<dbReference type="InterPro" id="IPR034216">
    <property type="entry name" value="C5a_Peptidase"/>
</dbReference>
<evidence type="ECO:0000256" key="7">
    <source>
        <dbReference type="PROSITE-ProRule" id="PRU01240"/>
    </source>
</evidence>
<evidence type="ECO:0000256" key="2">
    <source>
        <dbReference type="ARBA" id="ARBA00022670"/>
    </source>
</evidence>
<evidence type="ECO:0000259" key="11">
    <source>
        <dbReference type="Pfam" id="PF06280"/>
    </source>
</evidence>
<dbReference type="GO" id="GO:0004252">
    <property type="term" value="F:serine-type endopeptidase activity"/>
    <property type="evidence" value="ECO:0007669"/>
    <property type="project" value="UniProtKB-UniRule"/>
</dbReference>
<dbReference type="Gene3D" id="2.60.40.1710">
    <property type="entry name" value="Subtilisin-like superfamily"/>
    <property type="match status" value="1"/>
</dbReference>
<dbReference type="CDD" id="cd07475">
    <property type="entry name" value="Peptidases_S8_C5a_Peptidase"/>
    <property type="match status" value="1"/>
</dbReference>
<name>A0A109DEN5_9LACO</name>